<feature type="domain" description="Translation initiation factor 5A C-terminal" evidence="10">
    <location>
        <begin position="93"/>
        <end position="161"/>
    </location>
</feature>
<dbReference type="FunFam" id="2.40.50.140:FF:000034">
    <property type="entry name" value="Eukaryotic translation initiation factor 5A"/>
    <property type="match status" value="1"/>
</dbReference>
<dbReference type="InterPro" id="IPR014722">
    <property type="entry name" value="Rib_uL2_dom2"/>
</dbReference>
<proteinExistence type="inferred from homology"/>
<dbReference type="PANTHER" id="PTHR11673">
    <property type="entry name" value="TRANSLATION INITIATION FACTOR 5A FAMILY MEMBER"/>
    <property type="match status" value="1"/>
</dbReference>
<dbReference type="GO" id="GO:0005737">
    <property type="term" value="C:cytoplasm"/>
    <property type="evidence" value="ECO:0007669"/>
    <property type="project" value="UniProtKB-SubCell"/>
</dbReference>
<evidence type="ECO:0000256" key="7">
    <source>
        <dbReference type="ARBA" id="ARBA00023071"/>
    </source>
</evidence>
<dbReference type="GO" id="GO:0003746">
    <property type="term" value="F:translation elongation factor activity"/>
    <property type="evidence" value="ECO:0007669"/>
    <property type="project" value="UniProtKB-UniRule"/>
</dbReference>
<evidence type="ECO:0000256" key="9">
    <source>
        <dbReference type="SAM" id="MobiDB-lite"/>
    </source>
</evidence>
<feature type="region of interest" description="Disordered" evidence="9">
    <location>
        <begin position="1"/>
        <end position="24"/>
    </location>
</feature>
<dbReference type="Pfam" id="PF21485">
    <property type="entry name" value="IF5A-like_N"/>
    <property type="match status" value="1"/>
</dbReference>
<protein>
    <recommendedName>
        <fullName evidence="8">Eukaryotic translation initiation factor 5A</fullName>
        <shortName evidence="8">eIF-5A</shortName>
    </recommendedName>
</protein>
<comment type="similarity">
    <text evidence="2 8">Belongs to the eIF-5A family.</text>
</comment>
<reference evidence="11 12" key="1">
    <citation type="submission" date="2024-03" db="EMBL/GenBank/DDBJ databases">
        <title>The Acrasis kona genome and developmental transcriptomes reveal deep origins of eukaryotic multicellular pathways.</title>
        <authorList>
            <person name="Sheikh S."/>
            <person name="Fu C.-J."/>
            <person name="Brown M.W."/>
            <person name="Baldauf S.L."/>
        </authorList>
    </citation>
    <scope>NUCLEOTIDE SEQUENCE [LARGE SCALE GENOMIC DNA]</scope>
    <source>
        <strain evidence="11 12">ATCC MYA-3509</strain>
    </source>
</reference>
<dbReference type="InterPro" id="IPR020189">
    <property type="entry name" value="IF5A_C"/>
</dbReference>
<organism evidence="11 12">
    <name type="scientific">Acrasis kona</name>
    <dbReference type="NCBI Taxonomy" id="1008807"/>
    <lineage>
        <taxon>Eukaryota</taxon>
        <taxon>Discoba</taxon>
        <taxon>Heterolobosea</taxon>
        <taxon>Tetramitia</taxon>
        <taxon>Eutetramitia</taxon>
        <taxon>Acrasidae</taxon>
        <taxon>Acrasis</taxon>
    </lineage>
</organism>
<evidence type="ECO:0000259" key="10">
    <source>
        <dbReference type="SMART" id="SM01376"/>
    </source>
</evidence>
<dbReference type="AlphaFoldDB" id="A0AAW2YRP9"/>
<keyword evidence="3" id="KW-0963">Cytoplasm</keyword>
<keyword evidence="5" id="KW-0694">RNA-binding</keyword>
<dbReference type="InterPro" id="IPR008991">
    <property type="entry name" value="Translation_prot_SH3-like_sf"/>
</dbReference>
<dbReference type="NCBIfam" id="TIGR00037">
    <property type="entry name" value="eIF_5A"/>
    <property type="match status" value="1"/>
</dbReference>
<evidence type="ECO:0000256" key="2">
    <source>
        <dbReference type="ARBA" id="ARBA00006016"/>
    </source>
</evidence>
<dbReference type="Gene3D" id="2.30.30.30">
    <property type="match status" value="1"/>
</dbReference>
<keyword evidence="7 8" id="KW-0385">Hypusine</keyword>
<dbReference type="InterPro" id="IPR012340">
    <property type="entry name" value="NA-bd_OB-fold"/>
</dbReference>
<dbReference type="PIRSF" id="PIRSF003025">
    <property type="entry name" value="eIF5A"/>
    <property type="match status" value="1"/>
</dbReference>
<evidence type="ECO:0000256" key="1">
    <source>
        <dbReference type="ARBA" id="ARBA00004496"/>
    </source>
</evidence>
<keyword evidence="4" id="KW-0251">Elongation factor</keyword>
<dbReference type="InterPro" id="IPR001884">
    <property type="entry name" value="IF5A-like"/>
</dbReference>
<evidence type="ECO:0000256" key="4">
    <source>
        <dbReference type="ARBA" id="ARBA00022768"/>
    </source>
</evidence>
<comment type="function">
    <text evidence="8">Translation factor that promotes translation elongation and termination, particularly upon ribosome stalling at specific amino acid sequence contexts. Binds between the exit (E) and peptidyl (P) site of the ribosome and promotes rescue of stalled ribosome: specifically required for efficient translation of polyproline-containing peptides as well as other motifs that stall the ribosome. Acts as ribosome quality control (RQC) cofactor by joining the RQC complex to facilitate peptidyl transfer during CAT tailing step.</text>
</comment>
<dbReference type="PROSITE" id="PS00302">
    <property type="entry name" value="IF5A_HYPUSINE"/>
    <property type="match status" value="1"/>
</dbReference>
<keyword evidence="6 8" id="KW-0648">Protein biosynthesis</keyword>
<evidence type="ECO:0000313" key="12">
    <source>
        <dbReference type="Proteomes" id="UP001431209"/>
    </source>
</evidence>
<evidence type="ECO:0000256" key="5">
    <source>
        <dbReference type="ARBA" id="ARBA00022884"/>
    </source>
</evidence>
<dbReference type="FunFam" id="2.30.30.30:FF:000007">
    <property type="entry name" value="Eukaryotic translation initiation factor 5A"/>
    <property type="match status" value="1"/>
</dbReference>
<dbReference type="Pfam" id="PF01287">
    <property type="entry name" value="eIF-5a"/>
    <property type="match status" value="1"/>
</dbReference>
<gene>
    <name evidence="11" type="ORF">AKO1_007419</name>
</gene>
<evidence type="ECO:0000256" key="8">
    <source>
        <dbReference type="RuleBase" id="RU362005"/>
    </source>
</evidence>
<dbReference type="GO" id="GO:0045905">
    <property type="term" value="P:positive regulation of translational termination"/>
    <property type="evidence" value="ECO:0007669"/>
    <property type="project" value="UniProtKB-UniRule"/>
</dbReference>
<dbReference type="GO" id="GO:0003723">
    <property type="term" value="F:RNA binding"/>
    <property type="evidence" value="ECO:0007669"/>
    <property type="project" value="UniProtKB-KW"/>
</dbReference>
<dbReference type="GO" id="GO:0045901">
    <property type="term" value="P:positive regulation of translational elongation"/>
    <property type="evidence" value="ECO:0007669"/>
    <property type="project" value="UniProtKB-UniRule"/>
</dbReference>
<comment type="subcellular location">
    <subcellularLocation>
        <location evidence="1">Cytoplasm</location>
    </subcellularLocation>
</comment>
<dbReference type="GO" id="GO:0043022">
    <property type="term" value="F:ribosome binding"/>
    <property type="evidence" value="ECO:0007669"/>
    <property type="project" value="UniProtKB-UniRule"/>
</dbReference>
<comment type="caution">
    <text evidence="11">The sequence shown here is derived from an EMBL/GenBank/DDBJ whole genome shotgun (WGS) entry which is preliminary data.</text>
</comment>
<dbReference type="SUPFAM" id="SSF50249">
    <property type="entry name" value="Nucleic acid-binding proteins"/>
    <property type="match status" value="1"/>
</dbReference>
<dbReference type="SUPFAM" id="SSF50104">
    <property type="entry name" value="Translation proteins SH3-like domain"/>
    <property type="match status" value="1"/>
</dbReference>
<dbReference type="Gene3D" id="2.40.50.140">
    <property type="entry name" value="Nucleic acid-binding proteins"/>
    <property type="match status" value="1"/>
</dbReference>
<dbReference type="SMART" id="SM01376">
    <property type="entry name" value="eIF-5a"/>
    <property type="match status" value="1"/>
</dbReference>
<evidence type="ECO:0000256" key="6">
    <source>
        <dbReference type="ARBA" id="ARBA00022917"/>
    </source>
</evidence>
<dbReference type="EMBL" id="JAOPGA020000603">
    <property type="protein sequence ID" value="KAL0479815.1"/>
    <property type="molecule type" value="Genomic_DNA"/>
</dbReference>
<name>A0AAW2YRP9_9EUKA</name>
<comment type="PTM">
    <text evidence="8">eIF-5A seems to be the only eukaryotic protein to have a hypusine residue which is a post-translational modification of a lysine by the addition of a butylamino group.</text>
</comment>
<dbReference type="Proteomes" id="UP001431209">
    <property type="component" value="Unassembled WGS sequence"/>
</dbReference>
<evidence type="ECO:0000313" key="11">
    <source>
        <dbReference type="EMBL" id="KAL0479815.1"/>
    </source>
</evidence>
<keyword evidence="12" id="KW-1185">Reference proteome</keyword>
<dbReference type="InterPro" id="IPR019769">
    <property type="entry name" value="Trans_elong_IF5A_hypusine_site"/>
</dbReference>
<dbReference type="CDD" id="cd04468">
    <property type="entry name" value="S1_eIF5A"/>
    <property type="match status" value="1"/>
</dbReference>
<evidence type="ECO:0000256" key="3">
    <source>
        <dbReference type="ARBA" id="ARBA00022490"/>
    </source>
</evidence>
<sequence>MSDQEQQQQQEEEQETFESVGSGASLTYPKQAGALRKGQNIVIKGFPCKVIEITTSKTGKHGHAKANITAVDIFTGKKYEDICPTTHNVEVPNLFRAEYTVVDITADGYLSLMDDKGETKEDLKCPEDEFGIKIRSLFDAGSDILVTVVKAMGQEGVVAVKETSN</sequence>
<dbReference type="InterPro" id="IPR048670">
    <property type="entry name" value="IF5A-like_N"/>
</dbReference>
<accession>A0AAW2YRP9</accession>